<dbReference type="InterPro" id="IPR012340">
    <property type="entry name" value="NA-bd_OB-fold"/>
</dbReference>
<keyword evidence="2" id="KW-1185">Reference proteome</keyword>
<dbReference type="AlphaFoldDB" id="A0A9N7NKA8"/>
<evidence type="ECO:0000313" key="1">
    <source>
        <dbReference type="EMBL" id="CAA0832487.1"/>
    </source>
</evidence>
<name>A0A9N7NKA8_STRHE</name>
<dbReference type="Gene3D" id="2.40.50.140">
    <property type="entry name" value="Nucleic acid-binding proteins"/>
    <property type="match status" value="1"/>
</dbReference>
<reference evidence="1" key="1">
    <citation type="submission" date="2019-12" db="EMBL/GenBank/DDBJ databases">
        <authorList>
            <person name="Scholes J."/>
        </authorList>
    </citation>
    <scope>NUCLEOTIDE SEQUENCE</scope>
</reference>
<dbReference type="Proteomes" id="UP001153555">
    <property type="component" value="Unassembled WGS sequence"/>
</dbReference>
<dbReference type="OrthoDB" id="913776at2759"/>
<proteinExistence type="predicted"/>
<gene>
    <name evidence="1" type="ORF">SHERM_27782</name>
</gene>
<dbReference type="SUPFAM" id="SSF50249">
    <property type="entry name" value="Nucleic acid-binding proteins"/>
    <property type="match status" value="1"/>
</dbReference>
<accession>A0A9N7NKA8</accession>
<organism evidence="1 2">
    <name type="scientific">Striga hermonthica</name>
    <name type="common">Purple witchweed</name>
    <name type="synonym">Buchnera hermonthica</name>
    <dbReference type="NCBI Taxonomy" id="68872"/>
    <lineage>
        <taxon>Eukaryota</taxon>
        <taxon>Viridiplantae</taxon>
        <taxon>Streptophyta</taxon>
        <taxon>Embryophyta</taxon>
        <taxon>Tracheophyta</taxon>
        <taxon>Spermatophyta</taxon>
        <taxon>Magnoliopsida</taxon>
        <taxon>eudicotyledons</taxon>
        <taxon>Gunneridae</taxon>
        <taxon>Pentapetalae</taxon>
        <taxon>asterids</taxon>
        <taxon>lamiids</taxon>
        <taxon>Lamiales</taxon>
        <taxon>Orobanchaceae</taxon>
        <taxon>Buchnereae</taxon>
        <taxon>Striga</taxon>
    </lineage>
</organism>
<dbReference type="EMBL" id="CACSLK010027833">
    <property type="protein sequence ID" value="CAA0832487.1"/>
    <property type="molecule type" value="Genomic_DNA"/>
</dbReference>
<evidence type="ECO:0000313" key="2">
    <source>
        <dbReference type="Proteomes" id="UP001153555"/>
    </source>
</evidence>
<protein>
    <submittedName>
        <fullName evidence="1">Uncharacterized protein</fullName>
    </submittedName>
</protein>
<comment type="caution">
    <text evidence="1">The sequence shown here is derived from an EMBL/GenBank/DDBJ whole genome shotgun (WGS) entry which is preliminary data.</text>
</comment>
<sequence length="153" mass="17548">MQTSASSLLQINTACEEYNHMRIWLQTHGTPVNVIEMSMARRMKDLDSITLQQIYYNRADIIEGKYYCLRGFVAKNDGNKMCKKCNDVVETTPRYRLVLNVVEANLSGTITLFEDVGMVYVGCSIEDYIRSIEHGEESSDYYRGLSLQSTTEF</sequence>